<accession>A0A1M5RXZ0</accession>
<keyword evidence="2" id="KW-0808">Transferase</keyword>
<dbReference type="EMBL" id="FQXQ01000001">
    <property type="protein sequence ID" value="SHH31105.1"/>
    <property type="molecule type" value="Genomic_DNA"/>
</dbReference>
<dbReference type="OrthoDB" id="4535652at2"/>
<dbReference type="STRING" id="1195760.SAMN05444281_0022"/>
<sequence length="676" mass="76025">MRKLIILLAFFLTISQNINAQNSIRTINFNGSPCDVFSVSVNYENELITGEFLVILGDNNTKLTKPFIIAEGIDFEEDQEFPTHIGLYNNNNSIDREENSLIDQLLSLGYDIIILDYDKSTIEIQKNARLFTELLTTVNNLKENPNENNTVVMGYSMGGLVTRYGLTWMEKNNINHHTRLYVSHDAPHKGANVPLGIQHLIRSVSTKSGLASFPLSLALLSVYKSFPAFEQLLVYSEKASLNGVAMPSLLKHDFFEEMYNLNPNNNGFPSIPYKIALSNGSSQLKVGSEGEEVFSIEYRKENTPTTERFPWVVSKGWSGCPAWYKFKGCTKTFYWVDDTVLGSVNKGFVSDEFLSSYSINMYKGIIKGGEDVFFSDENLSYDNVAGSTSFLLSNLETKLNVLDDFEYTIGEDFCFIPTISSLDYTIDPSEFYTGVSRELFHERSSFDDFILNEFNGEHNNIYNSQVDFIMSNINNNNVIVDRYVNDNLILSNIDFENSSVFVAKENVTIIGDVIINGAKRVTSGNSITLKNGFSVAQGGEFSAKIKSTGFIKQKSEYNPHVIADNVTELENSSVSYKTFDEDEEVVLEIDVDEAFKNSLYVDIIGGDLHINFNVDIEYENLNLSVVDINNNTISKTYTNNESLIINKGSLNYSQPVYMSFDINGVYSCSFAILIIN</sequence>
<dbReference type="GO" id="GO:0006629">
    <property type="term" value="P:lipid metabolic process"/>
    <property type="evidence" value="ECO:0007669"/>
    <property type="project" value="InterPro"/>
</dbReference>
<dbReference type="NCBIfam" id="NF045639">
    <property type="entry name" value="GCX_COOH"/>
    <property type="match status" value="1"/>
</dbReference>
<evidence type="ECO:0000256" key="1">
    <source>
        <dbReference type="SAM" id="SignalP"/>
    </source>
</evidence>
<reference evidence="3" key="1">
    <citation type="submission" date="2016-11" db="EMBL/GenBank/DDBJ databases">
        <authorList>
            <person name="Varghese N."/>
            <person name="Submissions S."/>
        </authorList>
    </citation>
    <scope>NUCLEOTIDE SEQUENCE [LARGE SCALE GENOMIC DNA]</scope>
    <source>
        <strain evidence="3">DSM 100572</strain>
    </source>
</reference>
<evidence type="ECO:0000313" key="3">
    <source>
        <dbReference type="Proteomes" id="UP000184109"/>
    </source>
</evidence>
<dbReference type="AlphaFoldDB" id="A0A1M5RXZ0"/>
<dbReference type="RefSeq" id="WP_073117652.1">
    <property type="nucleotide sequence ID" value="NZ_BMEN01000005.1"/>
</dbReference>
<evidence type="ECO:0000313" key="2">
    <source>
        <dbReference type="EMBL" id="SHH31105.1"/>
    </source>
</evidence>
<organism evidence="2 3">
    <name type="scientific">Wenyingzhuangia marina</name>
    <dbReference type="NCBI Taxonomy" id="1195760"/>
    <lineage>
        <taxon>Bacteria</taxon>
        <taxon>Pseudomonadati</taxon>
        <taxon>Bacteroidota</taxon>
        <taxon>Flavobacteriia</taxon>
        <taxon>Flavobacteriales</taxon>
        <taxon>Flavobacteriaceae</taxon>
        <taxon>Wenyingzhuangia</taxon>
    </lineage>
</organism>
<dbReference type="Proteomes" id="UP000184109">
    <property type="component" value="Unassembled WGS sequence"/>
</dbReference>
<protein>
    <submittedName>
        <fullName evidence="2">Lecithin:cholesterol acyltransferase</fullName>
    </submittedName>
</protein>
<keyword evidence="3" id="KW-1185">Reference proteome</keyword>
<keyword evidence="1" id="KW-0732">Signal</keyword>
<gene>
    <name evidence="2" type="ORF">SAMN05444281_0022</name>
</gene>
<dbReference type="InterPro" id="IPR029058">
    <property type="entry name" value="AB_hydrolase_fold"/>
</dbReference>
<dbReference type="InterPro" id="IPR003386">
    <property type="entry name" value="LACT/PDAT_acylTrfase"/>
</dbReference>
<dbReference type="SUPFAM" id="SSF53474">
    <property type="entry name" value="alpha/beta-Hydrolases"/>
    <property type="match status" value="1"/>
</dbReference>
<keyword evidence="2" id="KW-0012">Acyltransferase</keyword>
<proteinExistence type="predicted"/>
<dbReference type="Pfam" id="PF02450">
    <property type="entry name" value="LCAT"/>
    <property type="match status" value="1"/>
</dbReference>
<feature type="signal peptide" evidence="1">
    <location>
        <begin position="1"/>
        <end position="20"/>
    </location>
</feature>
<name>A0A1M5RXZ0_9FLAO</name>
<dbReference type="Gene3D" id="3.40.50.1820">
    <property type="entry name" value="alpha/beta hydrolase"/>
    <property type="match status" value="1"/>
</dbReference>
<dbReference type="GO" id="GO:0008374">
    <property type="term" value="F:O-acyltransferase activity"/>
    <property type="evidence" value="ECO:0007669"/>
    <property type="project" value="InterPro"/>
</dbReference>
<dbReference type="InterPro" id="IPR055015">
    <property type="entry name" value="GCX_COOH"/>
</dbReference>
<feature type="chain" id="PRO_5012183653" evidence="1">
    <location>
        <begin position="21"/>
        <end position="676"/>
    </location>
</feature>